<organism evidence="3 4">
    <name type="scientific">Desulforamulus aquiferis</name>
    <dbReference type="NCBI Taxonomy" id="1397668"/>
    <lineage>
        <taxon>Bacteria</taxon>
        <taxon>Bacillati</taxon>
        <taxon>Bacillota</taxon>
        <taxon>Clostridia</taxon>
        <taxon>Eubacteriales</taxon>
        <taxon>Peptococcaceae</taxon>
        <taxon>Desulforamulus</taxon>
    </lineage>
</organism>
<name>A0AAW7ZJK8_9FIRM</name>
<dbReference type="InterPro" id="IPR000551">
    <property type="entry name" value="MerR-type_HTH_dom"/>
</dbReference>
<dbReference type="InterPro" id="IPR047057">
    <property type="entry name" value="MerR_fam"/>
</dbReference>
<evidence type="ECO:0000313" key="4">
    <source>
        <dbReference type="Proteomes" id="UP001172911"/>
    </source>
</evidence>
<evidence type="ECO:0000256" key="1">
    <source>
        <dbReference type="ARBA" id="ARBA00023125"/>
    </source>
</evidence>
<dbReference type="GO" id="GO:0003700">
    <property type="term" value="F:DNA-binding transcription factor activity"/>
    <property type="evidence" value="ECO:0007669"/>
    <property type="project" value="InterPro"/>
</dbReference>
<gene>
    <name evidence="3" type="ORF">P6N53_18120</name>
</gene>
<dbReference type="SMART" id="SM00422">
    <property type="entry name" value="HTH_MERR"/>
    <property type="match status" value="1"/>
</dbReference>
<reference evidence="3" key="2">
    <citation type="submission" date="2023-03" db="EMBL/GenBank/DDBJ databases">
        <authorList>
            <person name="Zhang Z."/>
        </authorList>
    </citation>
    <scope>NUCLEOTIDE SEQUENCE</scope>
    <source>
        <strain evidence="3">DSA</strain>
    </source>
</reference>
<dbReference type="SUPFAM" id="SSF46955">
    <property type="entry name" value="Putative DNA-binding domain"/>
    <property type="match status" value="1"/>
</dbReference>
<dbReference type="AlphaFoldDB" id="A0AAW7ZJK8"/>
<dbReference type="PANTHER" id="PTHR30204">
    <property type="entry name" value="REDOX-CYCLING DRUG-SENSING TRANSCRIPTIONAL ACTIVATOR SOXR"/>
    <property type="match status" value="1"/>
</dbReference>
<dbReference type="PANTHER" id="PTHR30204:SF58">
    <property type="entry name" value="HTH-TYPE TRANSCRIPTIONAL REGULATOR YFMP"/>
    <property type="match status" value="1"/>
</dbReference>
<dbReference type="EMBL" id="JARPTC010000037">
    <property type="protein sequence ID" value="MDO7789130.1"/>
    <property type="molecule type" value="Genomic_DNA"/>
</dbReference>
<dbReference type="GO" id="GO:0003677">
    <property type="term" value="F:DNA binding"/>
    <property type="evidence" value="ECO:0007669"/>
    <property type="project" value="UniProtKB-KW"/>
</dbReference>
<dbReference type="InterPro" id="IPR009061">
    <property type="entry name" value="DNA-bd_dom_put_sf"/>
</dbReference>
<dbReference type="Gene3D" id="1.10.1660.10">
    <property type="match status" value="1"/>
</dbReference>
<proteinExistence type="predicted"/>
<dbReference type="RefSeq" id="WP_304545685.1">
    <property type="nucleotide sequence ID" value="NZ_JARPTC010000037.1"/>
</dbReference>
<protein>
    <submittedName>
        <fullName evidence="3">MerR family transcriptional regulator</fullName>
    </submittedName>
</protein>
<evidence type="ECO:0000313" key="3">
    <source>
        <dbReference type="EMBL" id="MDO7789130.1"/>
    </source>
</evidence>
<sequence length="116" mass="12945">MINEYTPILNIGIVAETVRVHPETLRIWEKNGLVIPNRRNKQRLYSNMDLKRLKFIRMMIQGKGLNIAGMQMLLGMYPCWTTPGCSGGGAMGNPNKPCWMAAGMYCIGSDGLKVAK</sequence>
<keyword evidence="1" id="KW-0238">DNA-binding</keyword>
<feature type="domain" description="HTH merR-type" evidence="2">
    <location>
        <begin position="8"/>
        <end position="76"/>
    </location>
</feature>
<accession>A0AAW7ZJK8</accession>
<reference evidence="3" key="1">
    <citation type="journal article" date="2023" name="J. Hazard. Mater.">
        <title>Anaerobic biodegradation of pyrene and benzo[a]pyrene by a new sulfate-reducing Desulforamulus aquiferis strain DSA.</title>
        <authorList>
            <person name="Zhang Z."/>
            <person name="Sun J."/>
            <person name="Gong X."/>
            <person name="Wang C."/>
            <person name="Wang H."/>
        </authorList>
    </citation>
    <scope>NUCLEOTIDE SEQUENCE</scope>
    <source>
        <strain evidence="3">DSA</strain>
    </source>
</reference>
<evidence type="ECO:0000259" key="2">
    <source>
        <dbReference type="PROSITE" id="PS50937"/>
    </source>
</evidence>
<dbReference type="Proteomes" id="UP001172911">
    <property type="component" value="Unassembled WGS sequence"/>
</dbReference>
<comment type="caution">
    <text evidence="3">The sequence shown here is derived from an EMBL/GenBank/DDBJ whole genome shotgun (WGS) entry which is preliminary data.</text>
</comment>
<dbReference type="PROSITE" id="PS50937">
    <property type="entry name" value="HTH_MERR_2"/>
    <property type="match status" value="1"/>
</dbReference>
<dbReference type="PROSITE" id="PS00552">
    <property type="entry name" value="HTH_MERR_1"/>
    <property type="match status" value="1"/>
</dbReference>
<dbReference type="Pfam" id="PF13411">
    <property type="entry name" value="MerR_1"/>
    <property type="match status" value="1"/>
</dbReference>
<keyword evidence="4" id="KW-1185">Reference proteome</keyword>